<dbReference type="Proteomes" id="UP001064048">
    <property type="component" value="Chromosome 12"/>
</dbReference>
<evidence type="ECO:0000313" key="2">
    <source>
        <dbReference type="Proteomes" id="UP001064048"/>
    </source>
</evidence>
<accession>A0ACC0JYD9</accession>
<gene>
    <name evidence="1" type="ORF">MSG28_007724</name>
</gene>
<organism evidence="1 2">
    <name type="scientific">Choristoneura fumiferana</name>
    <name type="common">Spruce budworm moth</name>
    <name type="synonym">Archips fumiferana</name>
    <dbReference type="NCBI Taxonomy" id="7141"/>
    <lineage>
        <taxon>Eukaryota</taxon>
        <taxon>Metazoa</taxon>
        <taxon>Ecdysozoa</taxon>
        <taxon>Arthropoda</taxon>
        <taxon>Hexapoda</taxon>
        <taxon>Insecta</taxon>
        <taxon>Pterygota</taxon>
        <taxon>Neoptera</taxon>
        <taxon>Endopterygota</taxon>
        <taxon>Lepidoptera</taxon>
        <taxon>Glossata</taxon>
        <taxon>Ditrysia</taxon>
        <taxon>Tortricoidea</taxon>
        <taxon>Tortricidae</taxon>
        <taxon>Tortricinae</taxon>
        <taxon>Choristoneura</taxon>
    </lineage>
</organism>
<dbReference type="EMBL" id="CM046112">
    <property type="protein sequence ID" value="KAI8429187.1"/>
    <property type="molecule type" value="Genomic_DNA"/>
</dbReference>
<reference evidence="1 2" key="1">
    <citation type="journal article" date="2022" name="Genome Biol. Evol.">
        <title>The Spruce Budworm Genome: Reconstructing the Evolutionary History of Antifreeze Proteins.</title>
        <authorList>
            <person name="Beliveau C."/>
            <person name="Gagne P."/>
            <person name="Picq S."/>
            <person name="Vernygora O."/>
            <person name="Keeling C.I."/>
            <person name="Pinkney K."/>
            <person name="Doucet D."/>
            <person name="Wen F."/>
            <person name="Johnston J.S."/>
            <person name="Maaroufi H."/>
            <person name="Boyle B."/>
            <person name="Laroche J."/>
            <person name="Dewar K."/>
            <person name="Juretic N."/>
            <person name="Blackburn G."/>
            <person name="Nisole A."/>
            <person name="Brunet B."/>
            <person name="Brandao M."/>
            <person name="Lumley L."/>
            <person name="Duan J."/>
            <person name="Quan G."/>
            <person name="Lucarotti C.J."/>
            <person name="Roe A.D."/>
            <person name="Sperling F.A.H."/>
            <person name="Levesque R.C."/>
            <person name="Cusson M."/>
        </authorList>
    </citation>
    <scope>NUCLEOTIDE SEQUENCE [LARGE SCALE GENOMIC DNA]</scope>
    <source>
        <strain evidence="1">Glfc:IPQL:Cfum</strain>
    </source>
</reference>
<sequence>MSWIVFLVLCVCASVRTQVIPGKSRTNEGDYNTVNTDGSFDFGYANKDRGSSYHLAHGNANKVVGGRFGAVDPASGSVKETVYTAGPRGFRAKGPNVHRKMDLDQRPRGPIGNKDDPYFDPNEDPSYAYKFDTRTYSKNENADARGDVKGHYSYVDDVGERHDVSYIAGRDTGFHVSSAHPDSPTVIGSPFHRAPLVRGETRPRGRTAVQRGLDGSYRFISAGPDQRRTESSDSQGNVRGSYTFLDDKGVQRTVNYIAGPGIGYRIVKSNKDPYIPAYFPTIPSAYDSDFVNAGATGFSPDDTGTDDVFKGPDGTAASGHVKPPPFPSSDKDKPSKPNKKPIISPIDTTGSTDDDDVTGDDGYSQSFNSGESNQGPFSQGGANKDPFIQGGANKDPFIQSGANKDPFGQVGSNKGPINQGSNNQGGSGSKGPFGQGTSGPGAYNPGSSGAGNQGTSGEEDIGYVDEDTGFGAKPTKGPGKPGRPPSKPYKPTKKPYVPLKPFQSTNNNGDRDDYGAGNDDKDVPLFGIGFNIHHTKPGTTIIRNIGQDYFGVPPGVSVRAHVQSIDLYPYESKPISPSEAIEKDKT</sequence>
<proteinExistence type="predicted"/>
<protein>
    <submittedName>
        <fullName evidence="1">Uncharacterized protein</fullName>
    </submittedName>
</protein>
<name>A0ACC0JYD9_CHOFU</name>
<evidence type="ECO:0000313" key="1">
    <source>
        <dbReference type="EMBL" id="KAI8429187.1"/>
    </source>
</evidence>
<comment type="caution">
    <text evidence="1">The sequence shown here is derived from an EMBL/GenBank/DDBJ whole genome shotgun (WGS) entry which is preliminary data.</text>
</comment>
<keyword evidence="2" id="KW-1185">Reference proteome</keyword>